<protein>
    <submittedName>
        <fullName evidence="1">Uncharacterized protein</fullName>
    </submittedName>
</protein>
<keyword evidence="2" id="KW-1185">Reference proteome</keyword>
<organism evidence="1 2">
    <name type="scientific">Neorhodopirellula lusitana</name>
    <dbReference type="NCBI Taxonomy" id="445327"/>
    <lineage>
        <taxon>Bacteria</taxon>
        <taxon>Pseudomonadati</taxon>
        <taxon>Planctomycetota</taxon>
        <taxon>Planctomycetia</taxon>
        <taxon>Pirellulales</taxon>
        <taxon>Pirellulaceae</taxon>
        <taxon>Neorhodopirellula</taxon>
    </lineage>
</organism>
<dbReference type="EMBL" id="FXUG01000029">
    <property type="protein sequence ID" value="SMP79037.1"/>
    <property type="molecule type" value="Genomic_DNA"/>
</dbReference>
<sequence length="87" mass="9582">MPVIGHDANAKNSSSCRATAAFAARLHNKQLRQIRITSTCQNVLSPFQVLGSNLISPQRLESDMRSLLKQLPPEKLETAQGELNLLN</sequence>
<evidence type="ECO:0000313" key="1">
    <source>
        <dbReference type="EMBL" id="SMP79037.1"/>
    </source>
</evidence>
<evidence type="ECO:0000313" key="2">
    <source>
        <dbReference type="Proteomes" id="UP001158067"/>
    </source>
</evidence>
<proteinExistence type="predicted"/>
<comment type="caution">
    <text evidence="1">The sequence shown here is derived from an EMBL/GenBank/DDBJ whole genome shotgun (WGS) entry which is preliminary data.</text>
</comment>
<dbReference type="Proteomes" id="UP001158067">
    <property type="component" value="Unassembled WGS sequence"/>
</dbReference>
<reference evidence="1 2" key="1">
    <citation type="submission" date="2017-05" db="EMBL/GenBank/DDBJ databases">
        <authorList>
            <person name="Varghese N."/>
            <person name="Submissions S."/>
        </authorList>
    </citation>
    <scope>NUCLEOTIDE SEQUENCE [LARGE SCALE GENOMIC DNA]</scope>
    <source>
        <strain evidence="1 2">DSM 25457</strain>
    </source>
</reference>
<accession>A0ABY1QVK0</accession>
<name>A0ABY1QVK0_9BACT</name>
<gene>
    <name evidence="1" type="ORF">SAMN06265222_1294</name>
</gene>